<protein>
    <submittedName>
        <fullName evidence="4">Uncharacterized protein</fullName>
    </submittedName>
</protein>
<dbReference type="EMBL" id="JAWDJR010000021">
    <property type="protein sequence ID" value="KAK9955570.1"/>
    <property type="molecule type" value="Genomic_DNA"/>
</dbReference>
<dbReference type="AlphaFoldDB" id="A0AAW1Z6C5"/>
<accession>A0AAW1Z6C5</accession>
<evidence type="ECO:0000256" key="3">
    <source>
        <dbReference type="SAM" id="SignalP"/>
    </source>
</evidence>
<keyword evidence="2" id="KW-1133">Transmembrane helix</keyword>
<feature type="region of interest" description="Disordered" evidence="1">
    <location>
        <begin position="54"/>
        <end position="143"/>
    </location>
</feature>
<name>A0AAW1Z6C5_CULAL</name>
<feature type="compositionally biased region" description="Low complexity" evidence="1">
    <location>
        <begin position="102"/>
        <end position="118"/>
    </location>
</feature>
<proteinExistence type="predicted"/>
<comment type="caution">
    <text evidence="4">The sequence shown here is derived from an EMBL/GenBank/DDBJ whole genome shotgun (WGS) entry which is preliminary data.</text>
</comment>
<evidence type="ECO:0000256" key="2">
    <source>
        <dbReference type="SAM" id="Phobius"/>
    </source>
</evidence>
<dbReference type="PANTHER" id="PTHR28602:SF1">
    <property type="entry name" value="ENDOTHELIAL CELL-SPECIFIC CHEMOTAXIS REGULATOR"/>
    <property type="match status" value="1"/>
</dbReference>
<sequence>MELLLFLLILTIASSSVISAGNDTNLTSTTLPDITLSPWSVDSKTVQTEKTVSSTVSSQHEDVMTNHTSTTVSTTTAPLSSRHSEKTESTTVSSQHEDVVMTNHTSTTVSTTTAPLSSRHSGITDGSSLSSSNSTPVGAYERPMTSTTVTSNISMPEMTATPSQAPDGSLTLLAFGVMSLILILIVVMVILVTAINIRGRCKDTRQHKGIKSYDSVVLDSNVSSNCEKESITLVSVRTINTENNTDSPQISSVHSTIVDNEDQELTRDLLGIKDGV</sequence>
<keyword evidence="3" id="KW-0732">Signal</keyword>
<dbReference type="Pfam" id="PF15820">
    <property type="entry name" value="ECSCR"/>
    <property type="match status" value="1"/>
</dbReference>
<feature type="compositionally biased region" description="Low complexity" evidence="1">
    <location>
        <begin position="65"/>
        <end position="81"/>
    </location>
</feature>
<reference evidence="4 5" key="1">
    <citation type="submission" date="2024-05" db="EMBL/GenBank/DDBJ databases">
        <title>A high-quality chromosomal-level genome assembly of Topmouth culter (Culter alburnus).</title>
        <authorList>
            <person name="Zhao H."/>
        </authorList>
    </citation>
    <scope>NUCLEOTIDE SEQUENCE [LARGE SCALE GENOMIC DNA]</scope>
    <source>
        <strain evidence="4">CATC2023</strain>
        <tissue evidence="4">Muscle</tissue>
    </source>
</reference>
<evidence type="ECO:0000313" key="5">
    <source>
        <dbReference type="Proteomes" id="UP001479290"/>
    </source>
</evidence>
<gene>
    <name evidence="4" type="ORF">ABG768_015434</name>
</gene>
<evidence type="ECO:0000313" key="4">
    <source>
        <dbReference type="EMBL" id="KAK9955570.1"/>
    </source>
</evidence>
<keyword evidence="5" id="KW-1185">Reference proteome</keyword>
<feature type="signal peptide" evidence="3">
    <location>
        <begin position="1"/>
        <end position="15"/>
    </location>
</feature>
<keyword evidence="2" id="KW-0472">Membrane</keyword>
<dbReference type="InterPro" id="IPR026247">
    <property type="entry name" value="ECSCR"/>
</dbReference>
<evidence type="ECO:0000256" key="1">
    <source>
        <dbReference type="SAM" id="MobiDB-lite"/>
    </source>
</evidence>
<dbReference type="PANTHER" id="PTHR28602">
    <property type="entry name" value="ENDOTHELIAL CELL-SPECIFIC CHEMOTAXIS REGULATOR"/>
    <property type="match status" value="1"/>
</dbReference>
<feature type="transmembrane region" description="Helical" evidence="2">
    <location>
        <begin position="172"/>
        <end position="197"/>
    </location>
</feature>
<dbReference type="PRINTS" id="PR02069">
    <property type="entry name" value="ECCREGULATOR"/>
</dbReference>
<keyword evidence="2" id="KW-0812">Transmembrane</keyword>
<organism evidence="4 5">
    <name type="scientific">Culter alburnus</name>
    <name type="common">Topmouth culter</name>
    <dbReference type="NCBI Taxonomy" id="194366"/>
    <lineage>
        <taxon>Eukaryota</taxon>
        <taxon>Metazoa</taxon>
        <taxon>Chordata</taxon>
        <taxon>Craniata</taxon>
        <taxon>Vertebrata</taxon>
        <taxon>Euteleostomi</taxon>
        <taxon>Actinopterygii</taxon>
        <taxon>Neopterygii</taxon>
        <taxon>Teleostei</taxon>
        <taxon>Ostariophysi</taxon>
        <taxon>Cypriniformes</taxon>
        <taxon>Xenocyprididae</taxon>
        <taxon>Xenocypridinae</taxon>
        <taxon>Culter</taxon>
    </lineage>
</organism>
<dbReference type="Proteomes" id="UP001479290">
    <property type="component" value="Unassembled WGS sequence"/>
</dbReference>
<feature type="chain" id="PRO_5043856135" evidence="3">
    <location>
        <begin position="16"/>
        <end position="276"/>
    </location>
</feature>